<dbReference type="EC" id="3.5.1.98" evidence="3"/>
<dbReference type="PANTHER" id="PTHR10625:SF5">
    <property type="entry name" value="HISTONE DEACETYLASE"/>
    <property type="match status" value="1"/>
</dbReference>
<dbReference type="SUPFAM" id="SSF52768">
    <property type="entry name" value="Arginase/deacetylase"/>
    <property type="match status" value="1"/>
</dbReference>
<reference evidence="12 13" key="1">
    <citation type="submission" date="2016-02" db="EMBL/GenBank/DDBJ databases">
        <title>Genome analysis of coral dinoflagellate symbionts highlights evolutionary adaptations to a symbiotic lifestyle.</title>
        <authorList>
            <person name="Aranda M."/>
            <person name="Li Y."/>
            <person name="Liew Y.J."/>
            <person name="Baumgarten S."/>
            <person name="Simakov O."/>
            <person name="Wilson M."/>
            <person name="Piel J."/>
            <person name="Ashoor H."/>
            <person name="Bougouffa S."/>
            <person name="Bajic V.B."/>
            <person name="Ryu T."/>
            <person name="Ravasi T."/>
            <person name="Bayer T."/>
            <person name="Micklem G."/>
            <person name="Kim H."/>
            <person name="Bhak J."/>
            <person name="Lajeunesse T.C."/>
            <person name="Voolstra C.R."/>
        </authorList>
    </citation>
    <scope>NUCLEOTIDE SEQUENCE [LARGE SCALE GENOMIC DNA]</scope>
    <source>
        <strain evidence="12 13">CCMP2467</strain>
    </source>
</reference>
<comment type="caution">
    <text evidence="12">The sequence shown here is derived from an EMBL/GenBank/DDBJ whole genome shotgun (WGS) entry which is preliminary data.</text>
</comment>
<comment type="subcellular location">
    <subcellularLocation>
        <location evidence="1">Nucleus</location>
    </subcellularLocation>
</comment>
<evidence type="ECO:0000259" key="11">
    <source>
        <dbReference type="Pfam" id="PF00850"/>
    </source>
</evidence>
<comment type="similarity">
    <text evidence="2">Belongs to the histone deacetylase family. HD type 2 subfamily.</text>
</comment>
<dbReference type="InterPro" id="IPR037138">
    <property type="entry name" value="His_deacetylse_dom_sf"/>
</dbReference>
<dbReference type="PANTHER" id="PTHR10625">
    <property type="entry name" value="HISTONE DEACETYLASE HDAC1-RELATED"/>
    <property type="match status" value="1"/>
</dbReference>
<accession>A0A1Q9DH70</accession>
<keyword evidence="5" id="KW-0378">Hydrolase</keyword>
<dbReference type="InterPro" id="IPR023696">
    <property type="entry name" value="Ureohydrolase_dom_sf"/>
</dbReference>
<dbReference type="Pfam" id="PF00850">
    <property type="entry name" value="Hist_deacetyl"/>
    <property type="match status" value="1"/>
</dbReference>
<evidence type="ECO:0000256" key="7">
    <source>
        <dbReference type="ARBA" id="ARBA00023015"/>
    </source>
</evidence>
<keyword evidence="7" id="KW-0805">Transcription regulation</keyword>
<evidence type="ECO:0000256" key="8">
    <source>
        <dbReference type="ARBA" id="ARBA00023163"/>
    </source>
</evidence>
<feature type="region of interest" description="Disordered" evidence="10">
    <location>
        <begin position="421"/>
        <end position="452"/>
    </location>
</feature>
<dbReference type="GO" id="GO:0141221">
    <property type="term" value="F:histone deacetylase activity, hydrolytic mechanism"/>
    <property type="evidence" value="ECO:0007669"/>
    <property type="project" value="UniProtKB-EC"/>
</dbReference>
<dbReference type="EMBL" id="LSRX01000538">
    <property type="protein sequence ID" value="OLP94524.1"/>
    <property type="molecule type" value="Genomic_DNA"/>
</dbReference>
<dbReference type="InterPro" id="IPR000286">
    <property type="entry name" value="HDACs"/>
</dbReference>
<feature type="compositionally biased region" description="Low complexity" evidence="10">
    <location>
        <begin position="20"/>
        <end position="35"/>
    </location>
</feature>
<evidence type="ECO:0000256" key="2">
    <source>
        <dbReference type="ARBA" id="ARBA00007738"/>
    </source>
</evidence>
<dbReference type="Proteomes" id="UP000186817">
    <property type="component" value="Unassembled WGS sequence"/>
</dbReference>
<evidence type="ECO:0000313" key="12">
    <source>
        <dbReference type="EMBL" id="OLP94524.1"/>
    </source>
</evidence>
<feature type="domain" description="Histone deacetylase" evidence="11">
    <location>
        <begin position="73"/>
        <end position="373"/>
    </location>
</feature>
<dbReference type="GO" id="GO:0000118">
    <property type="term" value="C:histone deacetylase complex"/>
    <property type="evidence" value="ECO:0007669"/>
    <property type="project" value="TreeGrafter"/>
</dbReference>
<dbReference type="AlphaFoldDB" id="A0A1Q9DH70"/>
<keyword evidence="9" id="KW-0539">Nucleus</keyword>
<name>A0A1Q9DH70_SYMMI</name>
<evidence type="ECO:0000256" key="6">
    <source>
        <dbReference type="ARBA" id="ARBA00022853"/>
    </source>
</evidence>
<keyword evidence="8" id="KW-0804">Transcription</keyword>
<protein>
    <recommendedName>
        <fullName evidence="3">histone deacetylase</fullName>
        <ecNumber evidence="3">3.5.1.98</ecNumber>
    </recommendedName>
</protein>
<dbReference type="CDD" id="cd09992">
    <property type="entry name" value="HDAC_classII"/>
    <property type="match status" value="1"/>
</dbReference>
<organism evidence="12 13">
    <name type="scientific">Symbiodinium microadriaticum</name>
    <name type="common">Dinoflagellate</name>
    <name type="synonym">Zooxanthella microadriatica</name>
    <dbReference type="NCBI Taxonomy" id="2951"/>
    <lineage>
        <taxon>Eukaryota</taxon>
        <taxon>Sar</taxon>
        <taxon>Alveolata</taxon>
        <taxon>Dinophyceae</taxon>
        <taxon>Suessiales</taxon>
        <taxon>Symbiodiniaceae</taxon>
        <taxon>Symbiodinium</taxon>
    </lineage>
</organism>
<gene>
    <name evidence="12" type="primary">HDA5</name>
    <name evidence="12" type="ORF">AK812_SmicGene23448</name>
</gene>
<evidence type="ECO:0000256" key="4">
    <source>
        <dbReference type="ARBA" id="ARBA00022491"/>
    </source>
</evidence>
<dbReference type="OrthoDB" id="424012at2759"/>
<dbReference type="GO" id="GO:0040029">
    <property type="term" value="P:epigenetic regulation of gene expression"/>
    <property type="evidence" value="ECO:0007669"/>
    <property type="project" value="TreeGrafter"/>
</dbReference>
<keyword evidence="13" id="KW-1185">Reference proteome</keyword>
<dbReference type="OMA" id="FFQHPFY"/>
<dbReference type="PRINTS" id="PR01270">
    <property type="entry name" value="HDASUPER"/>
</dbReference>
<evidence type="ECO:0000256" key="1">
    <source>
        <dbReference type="ARBA" id="ARBA00004123"/>
    </source>
</evidence>
<evidence type="ECO:0000256" key="3">
    <source>
        <dbReference type="ARBA" id="ARBA00012111"/>
    </source>
</evidence>
<feature type="region of interest" description="Disordered" evidence="10">
    <location>
        <begin position="1"/>
        <end position="35"/>
    </location>
</feature>
<evidence type="ECO:0000256" key="5">
    <source>
        <dbReference type="ARBA" id="ARBA00022801"/>
    </source>
</evidence>
<evidence type="ECO:0000256" key="10">
    <source>
        <dbReference type="SAM" id="MobiDB-lite"/>
    </source>
</evidence>
<evidence type="ECO:0000313" key="13">
    <source>
        <dbReference type="Proteomes" id="UP000186817"/>
    </source>
</evidence>
<sequence length="487" mass="52527">MSEEVGHLEAGPDCDGLEVSAGHSSGSGTSAQASSRASATKSWLEANRLLDGRGCVALVSDEAMLLHAGPTNHPERPARLAEILKQLDLSGLQSTCTQVASREATKEELLRVHTENHIDLVSKSSSVPKKKGKDWGLQPFGPDTYANEHTPHCTFLSAGCLLALVDHCLRDTASERCGMAMIRPPGHHASAEKASGFCMFNNVAVAARHAQREHGLQRVAILDWDVHHGNGTNDVFADDDSVLFFSLHRYDSTFFPGTGYAEDVGKSSARGYNVNVPLDKGFGDLDVAYVMRYLICPVIEKFNPEAIFISAGFDAVHGDPLGGCRVSPEGFGWMTRCLYRLARHYCKGRLFLALEGGYSPDLIAQCTVECVRTLLEEVHDLAGPDADDFIPPAPSPSCSLPGTPAMMPVSPLLCAASTSEASRTSTPSFRPDGTPPASPSMSSKKARGPANKTVRVVRDRGVIFYTMHGNAWHLVHDTLQIMAIIVY</sequence>
<evidence type="ECO:0000256" key="9">
    <source>
        <dbReference type="ARBA" id="ARBA00023242"/>
    </source>
</evidence>
<keyword evidence="4" id="KW-0678">Repressor</keyword>
<keyword evidence="6" id="KW-0156">Chromatin regulator</keyword>
<dbReference type="InterPro" id="IPR023801">
    <property type="entry name" value="His_deacetylse_dom"/>
</dbReference>
<dbReference type="Gene3D" id="3.40.800.20">
    <property type="entry name" value="Histone deacetylase domain"/>
    <property type="match status" value="1"/>
</dbReference>
<proteinExistence type="inferred from homology"/>